<dbReference type="EMBL" id="JAMTCG010000001">
    <property type="protein sequence ID" value="MCP2159133.1"/>
    <property type="molecule type" value="Genomic_DNA"/>
</dbReference>
<evidence type="ECO:0000259" key="1">
    <source>
        <dbReference type="PROSITE" id="PS51746"/>
    </source>
</evidence>
<dbReference type="InterPro" id="IPR015655">
    <property type="entry name" value="PP2C"/>
</dbReference>
<accession>A0ABT1GVY1</accession>
<dbReference type="SMART" id="SM00332">
    <property type="entry name" value="PP2Cc"/>
    <property type="match status" value="1"/>
</dbReference>
<proteinExistence type="predicted"/>
<name>A0ABT1GVY1_9NOCA</name>
<dbReference type="SUPFAM" id="SSF81606">
    <property type="entry name" value="PP2C-like"/>
    <property type="match status" value="1"/>
</dbReference>
<dbReference type="SMART" id="SM00331">
    <property type="entry name" value="PP2C_SIG"/>
    <property type="match status" value="1"/>
</dbReference>
<organism evidence="2 3">
    <name type="scientific">Williamsia serinedens</name>
    <dbReference type="NCBI Taxonomy" id="391736"/>
    <lineage>
        <taxon>Bacteria</taxon>
        <taxon>Bacillati</taxon>
        <taxon>Actinomycetota</taxon>
        <taxon>Actinomycetes</taxon>
        <taxon>Mycobacteriales</taxon>
        <taxon>Nocardiaceae</taxon>
        <taxon>Williamsia</taxon>
    </lineage>
</organism>
<keyword evidence="3" id="KW-1185">Reference proteome</keyword>
<dbReference type="Gene3D" id="3.60.40.10">
    <property type="entry name" value="PPM-type phosphatase domain"/>
    <property type="match status" value="1"/>
</dbReference>
<dbReference type="InterPro" id="IPR036457">
    <property type="entry name" value="PPM-type-like_dom_sf"/>
</dbReference>
<gene>
    <name evidence="2" type="ORF">LX12_000297</name>
</gene>
<evidence type="ECO:0000313" key="3">
    <source>
        <dbReference type="Proteomes" id="UP001205740"/>
    </source>
</evidence>
<evidence type="ECO:0000313" key="2">
    <source>
        <dbReference type="EMBL" id="MCP2159133.1"/>
    </source>
</evidence>
<dbReference type="PANTHER" id="PTHR47992">
    <property type="entry name" value="PROTEIN PHOSPHATASE"/>
    <property type="match status" value="1"/>
</dbReference>
<sequence>MSAAPIRDATVAGVHHRGDLELLWSAVSDVGLVRETNEDAALVSEGRFLLADGMGGHDRGEVASESALSALGEVELADMATTRDGVVAALDSAQETIAGISSRNGRRAGTTVTGAVLVTYDDADQWLVLNIGDSRTYRWSDGTLEQVTADHSQVQELVDAGYLTPEQARVDPRRNVITRALGAGMDAEADFFLFPVVRGDVLLVCSDGLTGELPDGEIAAIVAEHATTENPDPQALATELVQATLSLGARDNVTVVVVMVR</sequence>
<dbReference type="CDD" id="cd00143">
    <property type="entry name" value="PP2Cc"/>
    <property type="match status" value="1"/>
</dbReference>
<dbReference type="PROSITE" id="PS51746">
    <property type="entry name" value="PPM_2"/>
    <property type="match status" value="1"/>
</dbReference>
<feature type="domain" description="PPM-type phosphatase" evidence="1">
    <location>
        <begin position="23"/>
        <end position="260"/>
    </location>
</feature>
<dbReference type="Proteomes" id="UP001205740">
    <property type="component" value="Unassembled WGS sequence"/>
</dbReference>
<dbReference type="InterPro" id="IPR001932">
    <property type="entry name" value="PPM-type_phosphatase-like_dom"/>
</dbReference>
<dbReference type="Pfam" id="PF13672">
    <property type="entry name" value="PP2C_2"/>
    <property type="match status" value="1"/>
</dbReference>
<comment type="caution">
    <text evidence="2">The sequence shown here is derived from an EMBL/GenBank/DDBJ whole genome shotgun (WGS) entry which is preliminary data.</text>
</comment>
<reference evidence="2 3" key="1">
    <citation type="submission" date="2022-06" db="EMBL/GenBank/DDBJ databases">
        <title>Genomic Encyclopedia of Archaeal and Bacterial Type Strains, Phase II (KMG-II): from individual species to whole genera.</title>
        <authorList>
            <person name="Goeker M."/>
        </authorList>
    </citation>
    <scope>NUCLEOTIDE SEQUENCE [LARGE SCALE GENOMIC DNA]</scope>
    <source>
        <strain evidence="2 3">DSM 45037</strain>
    </source>
</reference>
<dbReference type="RefSeq" id="WP_253652732.1">
    <property type="nucleotide sequence ID" value="NZ_BAAAOE010000004.1"/>
</dbReference>
<protein>
    <submittedName>
        <fullName evidence="2">Protein phosphatase</fullName>
    </submittedName>
</protein>